<feature type="domain" description="Homeobox" evidence="5">
    <location>
        <begin position="108"/>
        <end position="168"/>
    </location>
</feature>
<dbReference type="GO" id="GO:0000977">
    <property type="term" value="F:RNA polymerase II transcription regulatory region sequence-specific DNA binding"/>
    <property type="evidence" value="ECO:0007669"/>
    <property type="project" value="TreeGrafter"/>
</dbReference>
<comment type="subcellular location">
    <subcellularLocation>
        <location evidence="1 2 3">Nucleus</location>
    </subcellularLocation>
</comment>
<feature type="region of interest" description="Disordered" evidence="4">
    <location>
        <begin position="74"/>
        <end position="110"/>
    </location>
</feature>
<dbReference type="PANTHER" id="PTHR24329">
    <property type="entry name" value="HOMEOBOX PROTEIN ARISTALESS"/>
    <property type="match status" value="1"/>
</dbReference>
<keyword evidence="2 3" id="KW-0238">DNA-binding</keyword>
<dbReference type="InterPro" id="IPR001356">
    <property type="entry name" value="HD"/>
</dbReference>
<evidence type="ECO:0000259" key="5">
    <source>
        <dbReference type="PROSITE" id="PS50071"/>
    </source>
</evidence>
<dbReference type="InterPro" id="IPR050649">
    <property type="entry name" value="Paired_Homeobox_TFs"/>
</dbReference>
<dbReference type="CDD" id="cd00086">
    <property type="entry name" value="homeodomain"/>
    <property type="match status" value="1"/>
</dbReference>
<accession>A0A6P5P6K6</accession>
<evidence type="ECO:0000256" key="4">
    <source>
        <dbReference type="SAM" id="MobiDB-lite"/>
    </source>
</evidence>
<dbReference type="GeneID" id="110287526"/>
<keyword evidence="2 3" id="KW-0371">Homeobox</keyword>
<feature type="region of interest" description="Disordered" evidence="4">
    <location>
        <begin position="26"/>
        <end position="49"/>
    </location>
</feature>
<dbReference type="PROSITE" id="PS50071">
    <property type="entry name" value="HOMEOBOX_2"/>
    <property type="match status" value="1"/>
</dbReference>
<dbReference type="GO" id="GO:0000981">
    <property type="term" value="F:DNA-binding transcription factor activity, RNA polymerase II-specific"/>
    <property type="evidence" value="ECO:0007669"/>
    <property type="project" value="TreeGrafter"/>
</dbReference>
<evidence type="ECO:0000256" key="2">
    <source>
        <dbReference type="PROSITE-ProRule" id="PRU00108"/>
    </source>
</evidence>
<dbReference type="Gene3D" id="1.10.10.60">
    <property type="entry name" value="Homeodomain-like"/>
    <property type="match status" value="1"/>
</dbReference>
<dbReference type="SUPFAM" id="SSF46689">
    <property type="entry name" value="Homeodomain-like"/>
    <property type="match status" value="1"/>
</dbReference>
<dbReference type="PANTHER" id="PTHR24329:SF566">
    <property type="entry name" value="REPRODUCTIVE HOMEOBOX 12"/>
    <property type="match status" value="1"/>
</dbReference>
<proteinExistence type="predicted"/>
<keyword evidence="6" id="KW-1185">Reference proteome</keyword>
<evidence type="ECO:0000313" key="6">
    <source>
        <dbReference type="Proteomes" id="UP000515126"/>
    </source>
</evidence>
<dbReference type="Pfam" id="PF00046">
    <property type="entry name" value="Homeodomain"/>
    <property type="match status" value="1"/>
</dbReference>
<dbReference type="AlphaFoldDB" id="A0A6P5P6K6"/>
<feature type="DNA-binding region" description="Homeobox" evidence="2">
    <location>
        <begin position="110"/>
        <end position="169"/>
    </location>
</feature>
<dbReference type="Proteomes" id="UP000515126">
    <property type="component" value="Chromosome X"/>
</dbReference>
<dbReference type="KEGG" id="mcal:110287526"/>
<evidence type="ECO:0000256" key="3">
    <source>
        <dbReference type="RuleBase" id="RU000682"/>
    </source>
</evidence>
<reference evidence="7" key="1">
    <citation type="submission" date="2025-08" db="UniProtKB">
        <authorList>
            <consortium name="RefSeq"/>
        </authorList>
    </citation>
    <scope>IDENTIFICATION</scope>
</reference>
<dbReference type="RefSeq" id="XP_021009768.1">
    <property type="nucleotide sequence ID" value="XM_021154109.1"/>
</dbReference>
<dbReference type="FunFam" id="1.10.10.60:FF:000580">
    <property type="entry name" value="Reproductive homeobox on X chromosome 11"/>
    <property type="match status" value="1"/>
</dbReference>
<dbReference type="GO" id="GO:0005634">
    <property type="term" value="C:nucleus"/>
    <property type="evidence" value="ECO:0007669"/>
    <property type="project" value="UniProtKB-SubCell"/>
</dbReference>
<evidence type="ECO:0000313" key="7">
    <source>
        <dbReference type="RefSeq" id="XP_021009768.1"/>
    </source>
</evidence>
<gene>
    <name evidence="7" type="primary">LOC110287526</name>
</gene>
<organism evidence="6 7">
    <name type="scientific">Mus caroli</name>
    <name type="common">Ryukyu mouse</name>
    <name type="synonym">Ricefield mouse</name>
    <dbReference type="NCBI Taxonomy" id="10089"/>
    <lineage>
        <taxon>Eukaryota</taxon>
        <taxon>Metazoa</taxon>
        <taxon>Chordata</taxon>
        <taxon>Craniata</taxon>
        <taxon>Vertebrata</taxon>
        <taxon>Euteleostomi</taxon>
        <taxon>Mammalia</taxon>
        <taxon>Eutheria</taxon>
        <taxon>Euarchontoglires</taxon>
        <taxon>Glires</taxon>
        <taxon>Rodentia</taxon>
        <taxon>Myomorpha</taxon>
        <taxon>Muroidea</taxon>
        <taxon>Muridae</taxon>
        <taxon>Murinae</taxon>
        <taxon>Mus</taxon>
        <taxon>Mus</taxon>
    </lineage>
</organism>
<protein>
    <submittedName>
        <fullName evidence="7">Rhox homeobox family member 1-like</fullName>
    </submittedName>
</protein>
<evidence type="ECO:0000256" key="1">
    <source>
        <dbReference type="ARBA" id="ARBA00004123"/>
    </source>
</evidence>
<dbReference type="SMART" id="SM00389">
    <property type="entry name" value="HOX"/>
    <property type="match status" value="1"/>
</dbReference>
<sequence length="186" mass="20947">MALEPHHVDPNFYKLGENEIEVTLDADQEADATAEGGSFGEGSLNGSDKLKCQGISDDKDDVIYVGELKNIGNDIKDECHGSQQGSGDPQPEKEQKNSAAARVPQVRRTRPRIQLGFTPRQLNKLEDFFEKTKYPDALTRKNLAKQLYLAESKVQRWFKKRRAHYRKEQQSQLLQCASADGQDAVQ</sequence>
<name>A0A6P5P6K6_MUSCR</name>
<dbReference type="InterPro" id="IPR009057">
    <property type="entry name" value="Homeodomain-like_sf"/>
</dbReference>
<keyword evidence="2 3" id="KW-0539">Nucleus</keyword>